<sequence>MAQDYIDADPVTTFAFYDGEPGESSSGTVLHRPVSGSVLSGKFTTHGGLITVTCGGAKKTTQLGHLTPITLAELLMAEMARAA</sequence>
<proteinExistence type="predicted"/>
<dbReference type="RefSeq" id="WP_202659175.1">
    <property type="nucleotide sequence ID" value="NZ_JAESVP010000003.1"/>
</dbReference>
<evidence type="ECO:0000313" key="2">
    <source>
        <dbReference type="Proteomes" id="UP000619033"/>
    </source>
</evidence>
<accession>A0A8J7MTB0</accession>
<organism evidence="1 2">
    <name type="scientific">Fuscibacter oryzae</name>
    <dbReference type="NCBI Taxonomy" id="2803939"/>
    <lineage>
        <taxon>Bacteria</taxon>
        <taxon>Pseudomonadati</taxon>
        <taxon>Pseudomonadota</taxon>
        <taxon>Alphaproteobacteria</taxon>
        <taxon>Rhodobacterales</taxon>
        <taxon>Paracoccaceae</taxon>
        <taxon>Fuscibacter</taxon>
    </lineage>
</organism>
<comment type="caution">
    <text evidence="1">The sequence shown here is derived from an EMBL/GenBank/DDBJ whole genome shotgun (WGS) entry which is preliminary data.</text>
</comment>
<gene>
    <name evidence="1" type="ORF">JI744_07835</name>
</gene>
<protein>
    <submittedName>
        <fullName evidence="1">Uncharacterized protein</fullName>
    </submittedName>
</protein>
<reference evidence="1" key="1">
    <citation type="submission" date="2021-01" db="EMBL/GenBank/DDBJ databases">
        <title>Genome seq and assembly of Tabrizicola sp. KVB23.</title>
        <authorList>
            <person name="Chhetri G."/>
        </authorList>
    </citation>
    <scope>NUCLEOTIDE SEQUENCE</scope>
    <source>
        <strain evidence="1">KVB23</strain>
    </source>
</reference>
<dbReference type="Proteomes" id="UP000619033">
    <property type="component" value="Unassembled WGS sequence"/>
</dbReference>
<dbReference type="EMBL" id="JAESVP010000003">
    <property type="protein sequence ID" value="MBL4928013.1"/>
    <property type="molecule type" value="Genomic_DNA"/>
</dbReference>
<keyword evidence="2" id="KW-1185">Reference proteome</keyword>
<name>A0A8J7MTB0_9RHOB</name>
<dbReference type="AlphaFoldDB" id="A0A8J7MTB0"/>
<evidence type="ECO:0000313" key="1">
    <source>
        <dbReference type="EMBL" id="MBL4928013.1"/>
    </source>
</evidence>